<evidence type="ECO:0000313" key="1">
    <source>
        <dbReference type="EMBL" id="CAH1419724.1"/>
    </source>
</evidence>
<sequence>MLTMYENEKEVTIYVTTENNLDSNNLNVSNQLCVNRDEIQYEDDSDYCPSVASYYSRLSSDNEYEPMTDDDEADSFSKNSLSMKVKKMVEGHTCSRSNKGGNKRATQGWVANIVTEKLKSDGDVSPMELRKWITKTYNVELPYLKVF</sequence>
<dbReference type="AlphaFoldDB" id="A0AAU9LVU0"/>
<evidence type="ECO:0000313" key="2">
    <source>
        <dbReference type="Proteomes" id="UP001157418"/>
    </source>
</evidence>
<proteinExistence type="predicted"/>
<name>A0AAU9LVU0_9ASTR</name>
<organism evidence="1 2">
    <name type="scientific">Lactuca virosa</name>
    <dbReference type="NCBI Taxonomy" id="75947"/>
    <lineage>
        <taxon>Eukaryota</taxon>
        <taxon>Viridiplantae</taxon>
        <taxon>Streptophyta</taxon>
        <taxon>Embryophyta</taxon>
        <taxon>Tracheophyta</taxon>
        <taxon>Spermatophyta</taxon>
        <taxon>Magnoliopsida</taxon>
        <taxon>eudicotyledons</taxon>
        <taxon>Gunneridae</taxon>
        <taxon>Pentapetalae</taxon>
        <taxon>asterids</taxon>
        <taxon>campanulids</taxon>
        <taxon>Asterales</taxon>
        <taxon>Asteraceae</taxon>
        <taxon>Cichorioideae</taxon>
        <taxon>Cichorieae</taxon>
        <taxon>Lactucinae</taxon>
        <taxon>Lactuca</taxon>
    </lineage>
</organism>
<keyword evidence="2" id="KW-1185">Reference proteome</keyword>
<reference evidence="1 2" key="1">
    <citation type="submission" date="2022-01" db="EMBL/GenBank/DDBJ databases">
        <authorList>
            <person name="Xiong W."/>
            <person name="Schranz E."/>
        </authorList>
    </citation>
    <scope>NUCLEOTIDE SEQUENCE [LARGE SCALE GENOMIC DNA]</scope>
</reference>
<dbReference type="Proteomes" id="UP001157418">
    <property type="component" value="Unassembled WGS sequence"/>
</dbReference>
<comment type="caution">
    <text evidence="1">The sequence shown here is derived from an EMBL/GenBank/DDBJ whole genome shotgun (WGS) entry which is preliminary data.</text>
</comment>
<dbReference type="EMBL" id="CAKMRJ010000505">
    <property type="protein sequence ID" value="CAH1419724.1"/>
    <property type="molecule type" value="Genomic_DNA"/>
</dbReference>
<accession>A0AAU9LVU0</accession>
<gene>
    <name evidence="1" type="ORF">LVIROSA_LOCUS7234</name>
</gene>
<protein>
    <submittedName>
        <fullName evidence="1">Uncharacterized protein</fullName>
    </submittedName>
</protein>